<dbReference type="PANTHER" id="PTHR31541:SF28">
    <property type="entry name" value="TF-B3 DOMAIN-CONTAINING PROTEIN"/>
    <property type="match status" value="1"/>
</dbReference>
<keyword evidence="5" id="KW-0539">Nucleus</keyword>
<evidence type="ECO:0000256" key="3">
    <source>
        <dbReference type="ARBA" id="ARBA00023125"/>
    </source>
</evidence>
<evidence type="ECO:0000313" key="7">
    <source>
        <dbReference type="Proteomes" id="UP000077755"/>
    </source>
</evidence>
<name>A0A165XTH6_DAUCS</name>
<comment type="subcellular location">
    <subcellularLocation>
        <location evidence="1">Nucleus</location>
    </subcellularLocation>
</comment>
<evidence type="ECO:0000313" key="6">
    <source>
        <dbReference type="EMBL" id="WOG97473.1"/>
    </source>
</evidence>
<keyword evidence="3" id="KW-0238">DNA-binding</keyword>
<evidence type="ECO:0000256" key="5">
    <source>
        <dbReference type="ARBA" id="ARBA00023242"/>
    </source>
</evidence>
<dbReference type="AlphaFoldDB" id="A0A165XTH6"/>
<keyword evidence="4" id="KW-0804">Transcription</keyword>
<accession>A0A165XTH6</accession>
<organism evidence="6 7">
    <name type="scientific">Daucus carota subsp. sativus</name>
    <name type="common">Carrot</name>
    <dbReference type="NCBI Taxonomy" id="79200"/>
    <lineage>
        <taxon>Eukaryota</taxon>
        <taxon>Viridiplantae</taxon>
        <taxon>Streptophyta</taxon>
        <taxon>Embryophyta</taxon>
        <taxon>Tracheophyta</taxon>
        <taxon>Spermatophyta</taxon>
        <taxon>Magnoliopsida</taxon>
        <taxon>eudicotyledons</taxon>
        <taxon>Gunneridae</taxon>
        <taxon>Pentapetalae</taxon>
        <taxon>asterids</taxon>
        <taxon>campanulids</taxon>
        <taxon>Apiales</taxon>
        <taxon>Apiaceae</taxon>
        <taxon>Apioideae</taxon>
        <taxon>Scandiceae</taxon>
        <taxon>Daucinae</taxon>
        <taxon>Daucus</taxon>
        <taxon>Daucus sect. Daucus</taxon>
    </lineage>
</organism>
<gene>
    <name evidence="6" type="ORF">DCAR_0416813</name>
</gene>
<sequence>MDSQEKEIEEAALILCSMKHAKVDEETALEIEKARHFALKKLQFQKPSSPPSLNHHRKHLVSLVPPSVAEVIGKCSAPIEKRLTGSDTQENQVRLLLKHKDVIQFLHPLLRPSEVDRIKKRGMYVDVYDCHGKMYQMVFRLWGLKAYVITTRNWYEFCTDHGLEQVLDWVTIWMFRHNVTGRICFVINSERRIVSRAVRPVFDFPVSARKKRTKSCSSSDSKRRRLNYDDE</sequence>
<dbReference type="InterPro" id="IPR005508">
    <property type="entry name" value="At2g31720-like"/>
</dbReference>
<evidence type="ECO:0000256" key="4">
    <source>
        <dbReference type="ARBA" id="ARBA00023163"/>
    </source>
</evidence>
<dbReference type="InterPro" id="IPR003340">
    <property type="entry name" value="B3_DNA-bd"/>
</dbReference>
<evidence type="ECO:0000256" key="1">
    <source>
        <dbReference type="ARBA" id="ARBA00004123"/>
    </source>
</evidence>
<dbReference type="CDD" id="cd10017">
    <property type="entry name" value="B3_DNA"/>
    <property type="match status" value="1"/>
</dbReference>
<proteinExistence type="predicted"/>
<dbReference type="GO" id="GO:0005634">
    <property type="term" value="C:nucleus"/>
    <property type="evidence" value="ECO:0007669"/>
    <property type="project" value="UniProtKB-SubCell"/>
</dbReference>
<dbReference type="EMBL" id="CP093346">
    <property type="protein sequence ID" value="WOG97473.1"/>
    <property type="molecule type" value="Genomic_DNA"/>
</dbReference>
<dbReference type="Gramene" id="KZM98507">
    <property type="protein sequence ID" value="KZM98507"/>
    <property type="gene ID" value="DCAR_014131"/>
</dbReference>
<dbReference type="Proteomes" id="UP000077755">
    <property type="component" value="Chromosome 4"/>
</dbReference>
<evidence type="ECO:0000256" key="2">
    <source>
        <dbReference type="ARBA" id="ARBA00023015"/>
    </source>
</evidence>
<reference evidence="6" key="2">
    <citation type="submission" date="2022-03" db="EMBL/GenBank/DDBJ databases">
        <title>Draft title - Genomic analysis of global carrot germplasm unveils the trajectory of domestication and the origin of high carotenoid orange carrot.</title>
        <authorList>
            <person name="Iorizzo M."/>
            <person name="Ellison S."/>
            <person name="Senalik D."/>
            <person name="Macko-Podgorni A."/>
            <person name="Grzebelus D."/>
            <person name="Bostan H."/>
            <person name="Rolling W."/>
            <person name="Curaba J."/>
            <person name="Simon P."/>
        </authorList>
    </citation>
    <scope>NUCLEOTIDE SEQUENCE</scope>
    <source>
        <tissue evidence="6">Leaf</tissue>
    </source>
</reference>
<dbReference type="GO" id="GO:0003677">
    <property type="term" value="F:DNA binding"/>
    <property type="evidence" value="ECO:0007669"/>
    <property type="project" value="UniProtKB-KW"/>
</dbReference>
<dbReference type="SUPFAM" id="SSF101936">
    <property type="entry name" value="DNA-binding pseudobarrel domain"/>
    <property type="match status" value="1"/>
</dbReference>
<dbReference type="KEGG" id="dcr:108219373"/>
<keyword evidence="7" id="KW-1185">Reference proteome</keyword>
<dbReference type="OrthoDB" id="668173at2759"/>
<dbReference type="InterPro" id="IPR015300">
    <property type="entry name" value="DNA-bd_pseudobarrel_sf"/>
</dbReference>
<dbReference type="Gene3D" id="2.40.330.10">
    <property type="entry name" value="DNA-binding pseudobarrel domain"/>
    <property type="match status" value="1"/>
</dbReference>
<dbReference type="OMA" id="QKEICIA"/>
<protein>
    <submittedName>
        <fullName evidence="6">Uncharacterized protein</fullName>
    </submittedName>
</protein>
<reference evidence="6" key="1">
    <citation type="journal article" date="2016" name="Nat. Genet.">
        <title>A high-quality carrot genome assembly provides new insights into carotenoid accumulation and asterid genome evolution.</title>
        <authorList>
            <person name="Iorizzo M."/>
            <person name="Ellison S."/>
            <person name="Senalik D."/>
            <person name="Zeng P."/>
            <person name="Satapoomin P."/>
            <person name="Huang J."/>
            <person name="Bowman M."/>
            <person name="Iovene M."/>
            <person name="Sanseverino W."/>
            <person name="Cavagnaro P."/>
            <person name="Yildiz M."/>
            <person name="Macko-Podgorni A."/>
            <person name="Moranska E."/>
            <person name="Grzebelus E."/>
            <person name="Grzebelus D."/>
            <person name="Ashrafi H."/>
            <person name="Zheng Z."/>
            <person name="Cheng S."/>
            <person name="Spooner D."/>
            <person name="Van Deynze A."/>
            <person name="Simon P."/>
        </authorList>
    </citation>
    <scope>NUCLEOTIDE SEQUENCE</scope>
    <source>
        <tissue evidence="6">Leaf</tissue>
    </source>
</reference>
<dbReference type="PANTHER" id="PTHR31541">
    <property type="entry name" value="B3 DOMAIN PLANT PROTEIN-RELATED"/>
    <property type="match status" value="1"/>
</dbReference>
<keyword evidence="2" id="KW-0805">Transcription regulation</keyword>